<dbReference type="GeneID" id="110778459"/>
<keyword evidence="4" id="KW-1185">Reference proteome</keyword>
<protein>
    <recommendedName>
        <fullName evidence="3">C2 NT-type domain-containing protein</fullName>
    </recommendedName>
</protein>
<proteinExistence type="predicted"/>
<feature type="region of interest" description="Disordered" evidence="2">
    <location>
        <begin position="1030"/>
        <end position="1050"/>
    </location>
</feature>
<dbReference type="PANTHER" id="PTHR34452">
    <property type="entry name" value="MYOSIN HEAVY CHAIN-RELATED PROTEIN"/>
    <property type="match status" value="1"/>
</dbReference>
<evidence type="ECO:0000256" key="1">
    <source>
        <dbReference type="SAM" id="Coils"/>
    </source>
</evidence>
<feature type="compositionally biased region" description="Low complexity" evidence="2">
    <location>
        <begin position="206"/>
        <end position="224"/>
    </location>
</feature>
<feature type="compositionally biased region" description="Polar residues" evidence="2">
    <location>
        <begin position="171"/>
        <end position="185"/>
    </location>
</feature>
<evidence type="ECO:0000259" key="3">
    <source>
        <dbReference type="PROSITE" id="PS51840"/>
    </source>
</evidence>
<name>A0A9R0HX64_SPIOL</name>
<dbReference type="Proteomes" id="UP000813463">
    <property type="component" value="Chromosome 6"/>
</dbReference>
<dbReference type="RefSeq" id="XP_021838707.2">
    <property type="nucleotide sequence ID" value="XM_021983015.2"/>
</dbReference>
<dbReference type="PROSITE" id="PS51840">
    <property type="entry name" value="C2_NT"/>
    <property type="match status" value="1"/>
</dbReference>
<sequence length="1234" mass="141379">MFKWRSERNRITAIFKLQFHATQVSEYGGNGLVVSVVPAENGKPTARLEKSSVRENCCYWEDQIYETVKFIQDPKTGKIHERIYYFLVSTGSPKSSLVGEFSVNIGDYVAATKACSVSFPFKNSNSDSYLHVSIQRVQENSNLSRVVQRDLEENEDLRIKEDAKSLRRHFSNGNVEQAAKSNSIEDQPLRKTASHPVGLNGTRRGSNGSDITLSSSDSSSGLNTPRELGVRTIDTCKDQTSNSSGCQDQQKTQWDLAIVPVNDSSTEYSMNSPRDFFPNMRSPMGLDDSADILKADLVALSRRAEVSELELQTLRKQIVKESKKGQDLLREIFSLKEERNAFKEECEKLKSSRKRSDDLRVKSKFQFEGDPWTLVELIREELSYEKDMNANLRIQLQKTQDSNDELLLAVQDLEEILEKNNKGVSHLPNRSISGESAVETEESILKGQSDDDEAQKALEDLVRQHSDAQGTYLLEQKVMDLCSEIEMYRRDKDELEMQMEQLALDYEILKQENHEFSTRLEQSHLQDQLKMQCDGSSSYTSMREFEAQRLQLENELDEKSEELSHCLAAIKDLEARNSSLEEDLRKQADGYEAEIKAVTSSQMEQQQKADRAEAALNESGAVINELETMIEEFKKERKKHLEELSSSLAAIEELEIHNYNLEEELEKQAHKFEADMEALVHAKLEQEQRASKAEETVSDSSATINELETHIKKLEKELKKQSEESSDNLASVKELEAHVQNLEEELEKQAEGFEADLEAVTHAKVEQEQRAIRAEETLRLMRWKNANTAARIQDEFKRLSSQMQSSFNANEKLASKALTETSELRMQNRQLQDMLQKANEELESAKDEYEIKLHEMYSQINTKSTRVKQMEEEIKEKSKQVDTLKKQSDEFQRSVSAQQLDHISEIQILISENKSLTEQMKALTKERDILFLRENTECDNPAEEVAGKSLEELIMLRNLKHEKEQAVTSLKFEVEELKFQCDNLKHSLYEDELEKEKLRTQVFQLKADLKKKDEAIVSIEKKFKESSGRAVVQDKPKATSKNTKSDRCPKEVGSKEVTTLKERIKLLEEQVKLKEASLETSTNAFLTKEKCLNGKIEELETRMRELDQNDPIVGHDEVKQEKVSACTEEDTTGNMPGEASVIDETSNNVEPNSDSQIESDSQQKPPVIDSGDQQKIDVLLKEMILLKEQNKSMEFELNEMQERYSEISLKFAEVEGERQQLIMRVRNLKNAKKS</sequence>
<feature type="compositionally biased region" description="Polar residues" evidence="2">
    <location>
        <begin position="1143"/>
        <end position="1164"/>
    </location>
</feature>
<feature type="coiled-coil region" evidence="1">
    <location>
        <begin position="1183"/>
        <end position="1231"/>
    </location>
</feature>
<feature type="region of interest" description="Disordered" evidence="2">
    <location>
        <begin position="168"/>
        <end position="226"/>
    </location>
</feature>
<organism evidence="4 5">
    <name type="scientific">Spinacia oleracea</name>
    <name type="common">Spinach</name>
    <dbReference type="NCBI Taxonomy" id="3562"/>
    <lineage>
        <taxon>Eukaryota</taxon>
        <taxon>Viridiplantae</taxon>
        <taxon>Streptophyta</taxon>
        <taxon>Embryophyta</taxon>
        <taxon>Tracheophyta</taxon>
        <taxon>Spermatophyta</taxon>
        <taxon>Magnoliopsida</taxon>
        <taxon>eudicotyledons</taxon>
        <taxon>Gunneridae</taxon>
        <taxon>Pentapetalae</taxon>
        <taxon>Caryophyllales</taxon>
        <taxon>Chenopodiaceae</taxon>
        <taxon>Chenopodioideae</taxon>
        <taxon>Anserineae</taxon>
        <taxon>Spinacia</taxon>
    </lineage>
</organism>
<evidence type="ECO:0000313" key="5">
    <source>
        <dbReference type="RefSeq" id="XP_021838707.2"/>
    </source>
</evidence>
<accession>A0A9R0HX64</accession>
<dbReference type="PANTHER" id="PTHR34452:SF7">
    <property type="entry name" value="MYOSIN HEAVY CHAIN-RELATED PROTEIN"/>
    <property type="match status" value="1"/>
</dbReference>
<feature type="domain" description="C2 NT-type" evidence="3">
    <location>
        <begin position="3"/>
        <end position="138"/>
    </location>
</feature>
<reference evidence="4" key="1">
    <citation type="journal article" date="2021" name="Nat. Commun.">
        <title>Genomic analyses provide insights into spinach domestication and the genetic basis of agronomic traits.</title>
        <authorList>
            <person name="Cai X."/>
            <person name="Sun X."/>
            <person name="Xu C."/>
            <person name="Sun H."/>
            <person name="Wang X."/>
            <person name="Ge C."/>
            <person name="Zhang Z."/>
            <person name="Wang Q."/>
            <person name="Fei Z."/>
            <person name="Jiao C."/>
            <person name="Wang Q."/>
        </authorList>
    </citation>
    <scope>NUCLEOTIDE SEQUENCE [LARGE SCALE GENOMIC DNA]</scope>
    <source>
        <strain evidence="4">cv. Varoflay</strain>
    </source>
</reference>
<feature type="coiled-coil region" evidence="1">
    <location>
        <begin position="821"/>
        <end position="926"/>
    </location>
</feature>
<feature type="region of interest" description="Disordered" evidence="2">
    <location>
        <begin position="427"/>
        <end position="451"/>
    </location>
</feature>
<dbReference type="AlphaFoldDB" id="A0A9R0HX64"/>
<feature type="coiled-coil region" evidence="1">
    <location>
        <begin position="1050"/>
        <end position="1109"/>
    </location>
</feature>
<evidence type="ECO:0000313" key="4">
    <source>
        <dbReference type="Proteomes" id="UP000813463"/>
    </source>
</evidence>
<gene>
    <name evidence="5" type="primary">LOC110778459</name>
</gene>
<feature type="coiled-coil region" evidence="1">
    <location>
        <begin position="297"/>
        <end position="352"/>
    </location>
</feature>
<dbReference type="Pfam" id="PF10358">
    <property type="entry name" value="NT-C2"/>
    <property type="match status" value="1"/>
</dbReference>
<evidence type="ECO:0000256" key="2">
    <source>
        <dbReference type="SAM" id="MobiDB-lite"/>
    </source>
</evidence>
<dbReference type="KEGG" id="soe:110778459"/>
<keyword evidence="1" id="KW-0175">Coiled coil</keyword>
<feature type="coiled-coil region" evidence="1">
    <location>
        <begin position="478"/>
        <end position="763"/>
    </location>
</feature>
<feature type="region of interest" description="Disordered" evidence="2">
    <location>
        <begin position="1119"/>
        <end position="1170"/>
    </location>
</feature>
<dbReference type="InterPro" id="IPR019448">
    <property type="entry name" value="NT-C2"/>
</dbReference>
<reference evidence="5" key="2">
    <citation type="submission" date="2025-08" db="UniProtKB">
        <authorList>
            <consortium name="RefSeq"/>
        </authorList>
    </citation>
    <scope>IDENTIFICATION</scope>
    <source>
        <tissue evidence="5">Leaf</tissue>
    </source>
</reference>
<feature type="coiled-coil region" evidence="1">
    <location>
        <begin position="389"/>
        <end position="416"/>
    </location>
</feature>